<sequence length="64" mass="7240">MYACKRGENVPHVSFPTTQNVELLLSVPLCLQSKTATEDCLGVRGHEDYSCQRITNGMTQRIWL</sequence>
<evidence type="ECO:0000313" key="1">
    <source>
        <dbReference type="EMBL" id="KAH6947751.1"/>
    </source>
</evidence>
<gene>
    <name evidence="1" type="ORF">HPB50_021127</name>
</gene>
<organism evidence="1 2">
    <name type="scientific">Hyalomma asiaticum</name>
    <name type="common">Tick</name>
    <dbReference type="NCBI Taxonomy" id="266040"/>
    <lineage>
        <taxon>Eukaryota</taxon>
        <taxon>Metazoa</taxon>
        <taxon>Ecdysozoa</taxon>
        <taxon>Arthropoda</taxon>
        <taxon>Chelicerata</taxon>
        <taxon>Arachnida</taxon>
        <taxon>Acari</taxon>
        <taxon>Parasitiformes</taxon>
        <taxon>Ixodida</taxon>
        <taxon>Ixodoidea</taxon>
        <taxon>Ixodidae</taxon>
        <taxon>Hyalomminae</taxon>
        <taxon>Hyalomma</taxon>
    </lineage>
</organism>
<keyword evidence="2" id="KW-1185">Reference proteome</keyword>
<accession>A0ACB7TNQ9</accession>
<dbReference type="Proteomes" id="UP000821845">
    <property type="component" value="Chromosome 1"/>
</dbReference>
<comment type="caution">
    <text evidence="1">The sequence shown here is derived from an EMBL/GenBank/DDBJ whole genome shotgun (WGS) entry which is preliminary data.</text>
</comment>
<name>A0ACB7TNQ9_HYAAI</name>
<dbReference type="EMBL" id="CM023481">
    <property type="protein sequence ID" value="KAH6947751.1"/>
    <property type="molecule type" value="Genomic_DNA"/>
</dbReference>
<protein>
    <submittedName>
        <fullName evidence="1">Uncharacterized protein</fullName>
    </submittedName>
</protein>
<reference evidence="1" key="1">
    <citation type="submission" date="2020-05" db="EMBL/GenBank/DDBJ databases">
        <title>Large-scale comparative analyses of tick genomes elucidate their genetic diversity and vector capacities.</title>
        <authorList>
            <person name="Jia N."/>
            <person name="Wang J."/>
            <person name="Shi W."/>
            <person name="Du L."/>
            <person name="Sun Y."/>
            <person name="Zhan W."/>
            <person name="Jiang J."/>
            <person name="Wang Q."/>
            <person name="Zhang B."/>
            <person name="Ji P."/>
            <person name="Sakyi L.B."/>
            <person name="Cui X."/>
            <person name="Yuan T."/>
            <person name="Jiang B."/>
            <person name="Yang W."/>
            <person name="Lam T.T.-Y."/>
            <person name="Chang Q."/>
            <person name="Ding S."/>
            <person name="Wang X."/>
            <person name="Zhu J."/>
            <person name="Ruan X."/>
            <person name="Zhao L."/>
            <person name="Wei J."/>
            <person name="Que T."/>
            <person name="Du C."/>
            <person name="Cheng J."/>
            <person name="Dai P."/>
            <person name="Han X."/>
            <person name="Huang E."/>
            <person name="Gao Y."/>
            <person name="Liu J."/>
            <person name="Shao H."/>
            <person name="Ye R."/>
            <person name="Li L."/>
            <person name="Wei W."/>
            <person name="Wang X."/>
            <person name="Wang C."/>
            <person name="Yang T."/>
            <person name="Huo Q."/>
            <person name="Li W."/>
            <person name="Guo W."/>
            <person name="Chen H."/>
            <person name="Zhou L."/>
            <person name="Ni X."/>
            <person name="Tian J."/>
            <person name="Zhou Y."/>
            <person name="Sheng Y."/>
            <person name="Liu T."/>
            <person name="Pan Y."/>
            <person name="Xia L."/>
            <person name="Li J."/>
            <person name="Zhao F."/>
            <person name="Cao W."/>
        </authorList>
    </citation>
    <scope>NUCLEOTIDE SEQUENCE</scope>
    <source>
        <strain evidence="1">Hyas-2018</strain>
    </source>
</reference>
<proteinExistence type="predicted"/>
<evidence type="ECO:0000313" key="2">
    <source>
        <dbReference type="Proteomes" id="UP000821845"/>
    </source>
</evidence>